<comment type="caution">
    <text evidence="2">The sequence shown here is derived from an EMBL/GenBank/DDBJ whole genome shotgun (WGS) entry which is preliminary data.</text>
</comment>
<evidence type="ECO:0000313" key="2">
    <source>
        <dbReference type="EMBL" id="CAK9024689.1"/>
    </source>
</evidence>
<accession>A0ABP0KD11</accession>
<feature type="compositionally biased region" description="Low complexity" evidence="1">
    <location>
        <begin position="220"/>
        <end position="231"/>
    </location>
</feature>
<protein>
    <submittedName>
        <fullName evidence="2">Uncharacterized protein</fullName>
    </submittedName>
</protein>
<proteinExistence type="predicted"/>
<reference evidence="2 3" key="1">
    <citation type="submission" date="2024-02" db="EMBL/GenBank/DDBJ databases">
        <authorList>
            <person name="Chen Y."/>
            <person name="Shah S."/>
            <person name="Dougan E. K."/>
            <person name="Thang M."/>
            <person name="Chan C."/>
        </authorList>
    </citation>
    <scope>NUCLEOTIDE SEQUENCE [LARGE SCALE GENOMIC DNA]</scope>
</reference>
<organism evidence="2 3">
    <name type="scientific">Durusdinium trenchii</name>
    <dbReference type="NCBI Taxonomy" id="1381693"/>
    <lineage>
        <taxon>Eukaryota</taxon>
        <taxon>Sar</taxon>
        <taxon>Alveolata</taxon>
        <taxon>Dinophyceae</taxon>
        <taxon>Suessiales</taxon>
        <taxon>Symbiodiniaceae</taxon>
        <taxon>Durusdinium</taxon>
    </lineage>
</organism>
<dbReference type="EMBL" id="CAXAMM010010990">
    <property type="protein sequence ID" value="CAK9024689.1"/>
    <property type="molecule type" value="Genomic_DNA"/>
</dbReference>
<evidence type="ECO:0000256" key="1">
    <source>
        <dbReference type="SAM" id="MobiDB-lite"/>
    </source>
</evidence>
<dbReference type="Proteomes" id="UP001642464">
    <property type="component" value="Unassembled WGS sequence"/>
</dbReference>
<sequence length="461" mass="49513">MADMSDDMLMVAFAELREQNGGRRPSVKQLEELTRLPTKEVKTLLAELLEAEAENPKPKKKQKTAQVPPPPAAEELPTELPASASAAEAEKPPVAPLTPVPAAQKCGDLSRAATQPYMETPVEPTQVVSPEPPAMLRSLQTLMHGQEMLRGSSVPLVEVDSSFEEGLVPEEWPDRQPDTPTPSQAELELLRAKTLVLPGLELAEAGADKEEKPAQPTALESPAPAEPASQQHPVRMDAAVYTSTNYSKEWKFLSRVSSGPKAQEFPEIAKAFGSGTKQQQREVLQKFIENGHSLESVEASFVATRELSEVGHKKRKPKIMGCVARGGVPDDDAPLDPESMRYWATVDVEKDDYDSQTLRSSVQGAVRPEDAMQVIQQGVKIPTASQPVADPAQLVNQHMASAMSQLSIPDPASVTTPAPKRASVKAKPKAAPKNAAGPLSAVTLAGKTLAEKGALARSALR</sequence>
<name>A0ABP0KD11_9DINO</name>
<feature type="region of interest" description="Disordered" evidence="1">
    <location>
        <begin position="47"/>
        <end position="131"/>
    </location>
</feature>
<feature type="compositionally biased region" description="Low complexity" evidence="1">
    <location>
        <begin position="73"/>
        <end position="87"/>
    </location>
</feature>
<gene>
    <name evidence="2" type="ORF">SCF082_LOCUS16752</name>
</gene>
<keyword evidence="3" id="KW-1185">Reference proteome</keyword>
<evidence type="ECO:0000313" key="3">
    <source>
        <dbReference type="Proteomes" id="UP001642464"/>
    </source>
</evidence>
<feature type="region of interest" description="Disordered" evidence="1">
    <location>
        <begin position="407"/>
        <end position="439"/>
    </location>
</feature>
<feature type="region of interest" description="Disordered" evidence="1">
    <location>
        <begin position="201"/>
        <end position="234"/>
    </location>
</feature>